<proteinExistence type="predicted"/>
<keyword evidence="1" id="KW-0812">Transmembrane</keyword>
<reference evidence="2 3" key="1">
    <citation type="submission" date="2015-01" db="EMBL/GenBank/DDBJ databases">
        <title>Comparative genomics of non-oral Prevotella species.</title>
        <authorList>
            <person name="Accetto T."/>
            <person name="Nograsek B."/>
            <person name="Avgustin G."/>
        </authorList>
    </citation>
    <scope>NUCLEOTIDE SEQUENCE [LARGE SCALE GENOMIC DNA]</scope>
    <source>
        <strain evidence="2 3">P5-119</strain>
    </source>
</reference>
<dbReference type="EMBL" id="JXQK01000040">
    <property type="protein sequence ID" value="KIP63613.1"/>
    <property type="molecule type" value="Genomic_DNA"/>
</dbReference>
<dbReference type="STRING" id="1602171.ST44_03370"/>
<dbReference type="RefSeq" id="WP_042518094.1">
    <property type="nucleotide sequence ID" value="NZ_JXQK01000040.1"/>
</dbReference>
<feature type="transmembrane region" description="Helical" evidence="1">
    <location>
        <begin position="59"/>
        <end position="80"/>
    </location>
</feature>
<sequence length="82" mass="9217">MEKKKLKTLPLALFIMFGAISMADKLWLQNEYVKLAAWTCLCGCINADFFLSENKTAKAITLVLSIACDAILIWDIYQIITA</sequence>
<keyword evidence="1" id="KW-1133">Transmembrane helix</keyword>
<comment type="caution">
    <text evidence="2">The sequence shown here is derived from an EMBL/GenBank/DDBJ whole genome shotgun (WGS) entry which is preliminary data.</text>
</comment>
<evidence type="ECO:0000313" key="2">
    <source>
        <dbReference type="EMBL" id="KIP63613.1"/>
    </source>
</evidence>
<gene>
    <name evidence="2" type="ORF">ST44_03370</name>
</gene>
<protein>
    <submittedName>
        <fullName evidence="2">Uncharacterized protein</fullName>
    </submittedName>
</protein>
<dbReference type="Proteomes" id="UP000032046">
    <property type="component" value="Unassembled WGS sequence"/>
</dbReference>
<dbReference type="AlphaFoldDB" id="A0A0D0I7C0"/>
<evidence type="ECO:0000313" key="3">
    <source>
        <dbReference type="Proteomes" id="UP000032046"/>
    </source>
</evidence>
<accession>A0A0D0I7C0</accession>
<name>A0A0D0I7C0_9BACT</name>
<organism evidence="2 3">
    <name type="scientific">Prevotella pectinovora</name>
    <dbReference type="NCBI Taxonomy" id="1602169"/>
    <lineage>
        <taxon>Bacteria</taxon>
        <taxon>Pseudomonadati</taxon>
        <taxon>Bacteroidota</taxon>
        <taxon>Bacteroidia</taxon>
        <taxon>Bacteroidales</taxon>
        <taxon>Prevotellaceae</taxon>
        <taxon>Prevotella</taxon>
    </lineage>
</organism>
<keyword evidence="3" id="KW-1185">Reference proteome</keyword>
<keyword evidence="1" id="KW-0472">Membrane</keyword>
<evidence type="ECO:0000256" key="1">
    <source>
        <dbReference type="SAM" id="Phobius"/>
    </source>
</evidence>